<gene>
    <name evidence="6" type="ORF">JOF43_000534</name>
</gene>
<dbReference type="SUPFAM" id="SSF46785">
    <property type="entry name" value="Winged helix' DNA-binding domain"/>
    <property type="match status" value="1"/>
</dbReference>
<dbReference type="PANTHER" id="PTHR30346:SF29">
    <property type="entry name" value="LYSR SUBSTRATE-BINDING"/>
    <property type="match status" value="1"/>
</dbReference>
<evidence type="ECO:0000313" key="7">
    <source>
        <dbReference type="Proteomes" id="UP001519290"/>
    </source>
</evidence>
<evidence type="ECO:0000256" key="3">
    <source>
        <dbReference type="ARBA" id="ARBA00023125"/>
    </source>
</evidence>
<keyword evidence="2" id="KW-0805">Transcription regulation</keyword>
<dbReference type="RefSeq" id="WP_209898709.1">
    <property type="nucleotide sequence ID" value="NZ_BAAAJW010000020.1"/>
</dbReference>
<evidence type="ECO:0000256" key="2">
    <source>
        <dbReference type="ARBA" id="ARBA00023015"/>
    </source>
</evidence>
<reference evidence="6 7" key="1">
    <citation type="submission" date="2021-03" db="EMBL/GenBank/DDBJ databases">
        <title>Sequencing the genomes of 1000 actinobacteria strains.</title>
        <authorList>
            <person name="Klenk H.-P."/>
        </authorList>
    </citation>
    <scope>NUCLEOTIDE SEQUENCE [LARGE SCALE GENOMIC DNA]</scope>
    <source>
        <strain evidence="6 7">DSM 14566</strain>
    </source>
</reference>
<proteinExistence type="inferred from homology"/>
<dbReference type="Gene3D" id="1.10.10.10">
    <property type="entry name" value="Winged helix-like DNA-binding domain superfamily/Winged helix DNA-binding domain"/>
    <property type="match status" value="1"/>
</dbReference>
<name>A0ABS4WWJ2_9MICO</name>
<dbReference type="Pfam" id="PF03466">
    <property type="entry name" value="LysR_substrate"/>
    <property type="match status" value="1"/>
</dbReference>
<dbReference type="Proteomes" id="UP001519290">
    <property type="component" value="Unassembled WGS sequence"/>
</dbReference>
<feature type="domain" description="HTH lysR-type" evidence="5">
    <location>
        <begin position="1"/>
        <end position="59"/>
    </location>
</feature>
<keyword evidence="3 6" id="KW-0238">DNA-binding</keyword>
<organism evidence="6 7">
    <name type="scientific">Brachybacterium sacelli</name>
    <dbReference type="NCBI Taxonomy" id="173364"/>
    <lineage>
        <taxon>Bacteria</taxon>
        <taxon>Bacillati</taxon>
        <taxon>Actinomycetota</taxon>
        <taxon>Actinomycetes</taxon>
        <taxon>Micrococcales</taxon>
        <taxon>Dermabacteraceae</taxon>
        <taxon>Brachybacterium</taxon>
    </lineage>
</organism>
<keyword evidence="4" id="KW-0804">Transcription</keyword>
<evidence type="ECO:0000313" key="6">
    <source>
        <dbReference type="EMBL" id="MBP2380577.1"/>
    </source>
</evidence>
<evidence type="ECO:0000256" key="4">
    <source>
        <dbReference type="ARBA" id="ARBA00023163"/>
    </source>
</evidence>
<comment type="similarity">
    <text evidence="1">Belongs to the LysR transcriptional regulatory family.</text>
</comment>
<dbReference type="InterPro" id="IPR036388">
    <property type="entry name" value="WH-like_DNA-bd_sf"/>
</dbReference>
<dbReference type="InterPro" id="IPR005119">
    <property type="entry name" value="LysR_subst-bd"/>
</dbReference>
<evidence type="ECO:0000256" key="1">
    <source>
        <dbReference type="ARBA" id="ARBA00009437"/>
    </source>
</evidence>
<keyword evidence="7" id="KW-1185">Reference proteome</keyword>
<dbReference type="Gene3D" id="3.40.190.10">
    <property type="entry name" value="Periplasmic binding protein-like II"/>
    <property type="match status" value="2"/>
</dbReference>
<dbReference type="GO" id="GO:0003677">
    <property type="term" value="F:DNA binding"/>
    <property type="evidence" value="ECO:0007669"/>
    <property type="project" value="UniProtKB-KW"/>
</dbReference>
<dbReference type="InterPro" id="IPR036390">
    <property type="entry name" value="WH_DNA-bd_sf"/>
</dbReference>
<dbReference type="EMBL" id="JAGIOD010000001">
    <property type="protein sequence ID" value="MBP2380577.1"/>
    <property type="molecule type" value="Genomic_DNA"/>
</dbReference>
<dbReference type="Pfam" id="PF00126">
    <property type="entry name" value="HTH_1"/>
    <property type="match status" value="1"/>
</dbReference>
<dbReference type="SUPFAM" id="SSF53850">
    <property type="entry name" value="Periplasmic binding protein-like II"/>
    <property type="match status" value="1"/>
</dbReference>
<sequence length="311" mass="33696">MRDLKQLQYFRSTALAGSVRGAGARLGTAPSSISQQVRALEHDLGLELFVRTGRRLDLTPMGRELLGEVEKVFDALGGLEDRAADLRVERSGRLVIGYFSSAGTRWIPDLVAYLEFAHPELSVRLELTDRGIVENGQDLQLVISRGEGLDVPASMDSELLLVDPFVAAVPRGHALAGRGSATLEELTALPWIDNDDYTSSDGRCRQILVDACRVSGVDMTFRHQAHDYRTALDMVDRGLGATILPRLGLVGTGDNTAVLQIVGPGLERRIHAVWCRETPVADAVADARRALRDLVAEDSGPGPRRPVTASA</sequence>
<comment type="caution">
    <text evidence="6">The sequence shown here is derived from an EMBL/GenBank/DDBJ whole genome shotgun (WGS) entry which is preliminary data.</text>
</comment>
<protein>
    <submittedName>
        <fullName evidence="6">DNA-binding transcriptional LysR family regulator</fullName>
    </submittedName>
</protein>
<dbReference type="PANTHER" id="PTHR30346">
    <property type="entry name" value="TRANSCRIPTIONAL DUAL REGULATOR HCAR-RELATED"/>
    <property type="match status" value="1"/>
</dbReference>
<evidence type="ECO:0000259" key="5">
    <source>
        <dbReference type="PROSITE" id="PS50931"/>
    </source>
</evidence>
<dbReference type="PROSITE" id="PS50931">
    <property type="entry name" value="HTH_LYSR"/>
    <property type="match status" value="1"/>
</dbReference>
<accession>A0ABS4WWJ2</accession>
<dbReference type="InterPro" id="IPR000847">
    <property type="entry name" value="LysR_HTH_N"/>
</dbReference>